<dbReference type="Pfam" id="PF06473">
    <property type="entry name" value="FGF-BP1"/>
    <property type="match status" value="1"/>
</dbReference>
<dbReference type="PANTHER" id="PTHR15258">
    <property type="entry name" value="FGF BINDING PROTEIN-RELATED"/>
    <property type="match status" value="1"/>
</dbReference>
<sequence>MSFGRHFALLVFLACLSQLIFTAESLKGAGRKEKKQDSRGDNNFAVVKGKFRTKDKAQCSWVARGEDRYTLSVTCKPGKGDEFTCKYTARPASCPGFVAEPETYWAQITRSLRKQKKLCSDPRSMLRSGMCKSAPQEAHFKLTETAHEKSPTKEKTPLREKEVTTNATTPETTRKCAQHSDHSKSAKEKCGDSWASLCTFFFTLVQNGDC</sequence>
<accession>A0A5A9PJS5</accession>
<dbReference type="GO" id="GO:0007267">
    <property type="term" value="P:cell-cell signaling"/>
    <property type="evidence" value="ECO:0007669"/>
    <property type="project" value="TreeGrafter"/>
</dbReference>
<dbReference type="InterPro" id="IPR010510">
    <property type="entry name" value="FGF1-bd"/>
</dbReference>
<dbReference type="EMBL" id="SOYY01000004">
    <property type="protein sequence ID" value="KAA0722370.1"/>
    <property type="molecule type" value="Genomic_DNA"/>
</dbReference>
<evidence type="ECO:0000256" key="7">
    <source>
        <dbReference type="SAM" id="MobiDB-lite"/>
    </source>
</evidence>
<feature type="region of interest" description="Disordered" evidence="7">
    <location>
        <begin position="144"/>
        <end position="180"/>
    </location>
</feature>
<evidence type="ECO:0000313" key="9">
    <source>
        <dbReference type="EMBL" id="KAA0722370.1"/>
    </source>
</evidence>
<dbReference type="Proteomes" id="UP000324632">
    <property type="component" value="Chromosome 4"/>
</dbReference>
<comment type="subcellular location">
    <subcellularLocation>
        <location evidence="1">Secreted</location>
    </subcellularLocation>
</comment>
<evidence type="ECO:0000256" key="6">
    <source>
        <dbReference type="ARBA" id="ARBA00023183"/>
    </source>
</evidence>
<dbReference type="PANTHER" id="PTHR15258:SF2">
    <property type="entry name" value="FIBROBLAST GROWTH FACTOR-BINDING PROTEIN 1"/>
    <property type="match status" value="1"/>
</dbReference>
<evidence type="ECO:0000256" key="1">
    <source>
        <dbReference type="ARBA" id="ARBA00004613"/>
    </source>
</evidence>
<gene>
    <name evidence="9" type="ORF">E1301_Tti007174</name>
</gene>
<proteinExistence type="inferred from homology"/>
<dbReference type="GO" id="GO:0019838">
    <property type="term" value="F:growth factor binding"/>
    <property type="evidence" value="ECO:0007669"/>
    <property type="project" value="UniProtKB-KW"/>
</dbReference>
<keyword evidence="4 8" id="KW-0732">Signal</keyword>
<dbReference type="AlphaFoldDB" id="A0A5A9PJS5"/>
<evidence type="ECO:0000256" key="3">
    <source>
        <dbReference type="ARBA" id="ARBA00022525"/>
    </source>
</evidence>
<comment type="caution">
    <text evidence="9">The sequence shown here is derived from an EMBL/GenBank/DDBJ whole genome shotgun (WGS) entry which is preliminary data.</text>
</comment>
<comment type="similarity">
    <text evidence="2">Belongs to the fibroblast growth factor-binding protein family.</text>
</comment>
<evidence type="ECO:0000256" key="4">
    <source>
        <dbReference type="ARBA" id="ARBA00022729"/>
    </source>
</evidence>
<reference evidence="9 10" key="1">
    <citation type="journal article" date="2019" name="Mol. Ecol. Resour.">
        <title>Chromosome-level genome assembly of Triplophysa tibetana, a fish adapted to the harsh high-altitude environment of the Tibetan Plateau.</title>
        <authorList>
            <person name="Yang X."/>
            <person name="Liu H."/>
            <person name="Ma Z."/>
            <person name="Zou Y."/>
            <person name="Zou M."/>
            <person name="Mao Y."/>
            <person name="Li X."/>
            <person name="Wang H."/>
            <person name="Chen T."/>
            <person name="Wang W."/>
            <person name="Yang R."/>
        </authorList>
    </citation>
    <scope>NUCLEOTIDE SEQUENCE [LARGE SCALE GENOMIC DNA]</scope>
    <source>
        <strain evidence="9">TTIB1903HZAU</strain>
        <tissue evidence="9">Muscle</tissue>
    </source>
</reference>
<dbReference type="GO" id="GO:0005576">
    <property type="term" value="C:extracellular region"/>
    <property type="evidence" value="ECO:0007669"/>
    <property type="project" value="UniProtKB-SubCell"/>
</dbReference>
<keyword evidence="10" id="KW-1185">Reference proteome</keyword>
<name>A0A5A9PJS5_9TELE</name>
<keyword evidence="6" id="KW-0340">Growth factor binding</keyword>
<feature type="signal peptide" evidence="8">
    <location>
        <begin position="1"/>
        <end position="22"/>
    </location>
</feature>
<evidence type="ECO:0000256" key="2">
    <source>
        <dbReference type="ARBA" id="ARBA00008326"/>
    </source>
</evidence>
<evidence type="ECO:0000256" key="8">
    <source>
        <dbReference type="SAM" id="SignalP"/>
    </source>
</evidence>
<evidence type="ECO:0000256" key="5">
    <source>
        <dbReference type="ARBA" id="ARBA00023157"/>
    </source>
</evidence>
<evidence type="ECO:0000313" key="10">
    <source>
        <dbReference type="Proteomes" id="UP000324632"/>
    </source>
</evidence>
<protein>
    <submittedName>
        <fullName evidence="9">Fibroblast growth factor-binding protein 1</fullName>
    </submittedName>
</protein>
<dbReference type="OrthoDB" id="8875908at2759"/>
<organism evidence="9 10">
    <name type="scientific">Triplophysa tibetana</name>
    <dbReference type="NCBI Taxonomy" id="1572043"/>
    <lineage>
        <taxon>Eukaryota</taxon>
        <taxon>Metazoa</taxon>
        <taxon>Chordata</taxon>
        <taxon>Craniata</taxon>
        <taxon>Vertebrata</taxon>
        <taxon>Euteleostomi</taxon>
        <taxon>Actinopterygii</taxon>
        <taxon>Neopterygii</taxon>
        <taxon>Teleostei</taxon>
        <taxon>Ostariophysi</taxon>
        <taxon>Cypriniformes</taxon>
        <taxon>Nemacheilidae</taxon>
        <taxon>Triplophysa</taxon>
    </lineage>
</organism>
<keyword evidence="3" id="KW-0964">Secreted</keyword>
<feature type="chain" id="PRO_5023019711" evidence="8">
    <location>
        <begin position="23"/>
        <end position="210"/>
    </location>
</feature>
<feature type="compositionally biased region" description="Basic and acidic residues" evidence="7">
    <location>
        <begin position="144"/>
        <end position="163"/>
    </location>
</feature>
<keyword evidence="5" id="KW-1015">Disulfide bond</keyword>